<gene>
    <name evidence="2" type="ORF">CBR_g46759</name>
</gene>
<dbReference type="AlphaFoldDB" id="A0A388K4D3"/>
<reference evidence="2 3" key="1">
    <citation type="journal article" date="2018" name="Cell">
        <title>The Chara Genome: Secondary Complexity and Implications for Plant Terrestrialization.</title>
        <authorList>
            <person name="Nishiyama T."/>
            <person name="Sakayama H."/>
            <person name="Vries J.D."/>
            <person name="Buschmann H."/>
            <person name="Saint-Marcoux D."/>
            <person name="Ullrich K.K."/>
            <person name="Haas F.B."/>
            <person name="Vanderstraeten L."/>
            <person name="Becker D."/>
            <person name="Lang D."/>
            <person name="Vosolsobe S."/>
            <person name="Rombauts S."/>
            <person name="Wilhelmsson P.K.I."/>
            <person name="Janitza P."/>
            <person name="Kern R."/>
            <person name="Heyl A."/>
            <person name="Rumpler F."/>
            <person name="Villalobos L.I.A.C."/>
            <person name="Clay J.M."/>
            <person name="Skokan R."/>
            <person name="Toyoda A."/>
            <person name="Suzuki Y."/>
            <person name="Kagoshima H."/>
            <person name="Schijlen E."/>
            <person name="Tajeshwar N."/>
            <person name="Catarino B."/>
            <person name="Hetherington A.J."/>
            <person name="Saltykova A."/>
            <person name="Bonnot C."/>
            <person name="Breuninger H."/>
            <person name="Symeonidi A."/>
            <person name="Radhakrishnan G.V."/>
            <person name="Van Nieuwerburgh F."/>
            <person name="Deforce D."/>
            <person name="Chang C."/>
            <person name="Karol K.G."/>
            <person name="Hedrich R."/>
            <person name="Ulvskov P."/>
            <person name="Glockner G."/>
            <person name="Delwiche C.F."/>
            <person name="Petrasek J."/>
            <person name="Van de Peer Y."/>
            <person name="Friml J."/>
            <person name="Beilby M."/>
            <person name="Dolan L."/>
            <person name="Kohara Y."/>
            <person name="Sugano S."/>
            <person name="Fujiyama A."/>
            <person name="Delaux P.-M."/>
            <person name="Quint M."/>
            <person name="TheiBen G."/>
            <person name="Hagemann M."/>
            <person name="Harholt J."/>
            <person name="Dunand C."/>
            <person name="Zachgo S."/>
            <person name="Langdale J."/>
            <person name="Maumus F."/>
            <person name="Straeten D.V.D."/>
            <person name="Gould S.B."/>
            <person name="Rensing S.A."/>
        </authorList>
    </citation>
    <scope>NUCLEOTIDE SEQUENCE [LARGE SCALE GENOMIC DNA]</scope>
    <source>
        <strain evidence="2 3">S276</strain>
    </source>
</reference>
<name>A0A388K4D3_CHABU</name>
<feature type="compositionally biased region" description="Basic residues" evidence="1">
    <location>
        <begin position="25"/>
        <end position="37"/>
    </location>
</feature>
<keyword evidence="3" id="KW-1185">Reference proteome</keyword>
<feature type="region of interest" description="Disordered" evidence="1">
    <location>
        <begin position="173"/>
        <end position="217"/>
    </location>
</feature>
<dbReference type="EMBL" id="BFEA01000054">
    <property type="protein sequence ID" value="GBG64803.1"/>
    <property type="molecule type" value="Genomic_DNA"/>
</dbReference>
<proteinExistence type="predicted"/>
<evidence type="ECO:0000256" key="1">
    <source>
        <dbReference type="SAM" id="MobiDB-lite"/>
    </source>
</evidence>
<feature type="compositionally biased region" description="Basic and acidic residues" evidence="1">
    <location>
        <begin position="175"/>
        <end position="198"/>
    </location>
</feature>
<feature type="region of interest" description="Disordered" evidence="1">
    <location>
        <begin position="88"/>
        <end position="117"/>
    </location>
</feature>
<protein>
    <submittedName>
        <fullName evidence="2">Uncharacterized protein</fullName>
    </submittedName>
</protein>
<sequence length="284" mass="30271">MAPRTQYQFKRREGRSGEGTGGQTRRGHVPKSKKLRGVHGSEGEMGGEGGQDVSPMDVPSTVMPTLGFGRDGVSRERMISLTNLGLLGTSRGGGSGTVSSQGIVINDTTPQRPVSSTSRIVSVVERTDKGQAPVSPLRDVDLSNTLMAGGSSRVVAPSAQVGSPNVHATATAAGEMREDRRVEVAGRKEERDEIPRPDCEDDESLNLRKKHTRQEEELEAKSKLWVDGKTFWGSGPGCMIADVVHDCSDYYCAIVNGDAGATAPHGVIMPGPDVPRVRIEDPAQ</sequence>
<dbReference type="Gramene" id="GBG64803">
    <property type="protein sequence ID" value="GBG64803"/>
    <property type="gene ID" value="CBR_g46759"/>
</dbReference>
<comment type="caution">
    <text evidence="2">The sequence shown here is derived from an EMBL/GenBank/DDBJ whole genome shotgun (WGS) entry which is preliminary data.</text>
</comment>
<feature type="compositionally biased region" description="Polar residues" evidence="1">
    <location>
        <begin position="106"/>
        <end position="117"/>
    </location>
</feature>
<evidence type="ECO:0000313" key="3">
    <source>
        <dbReference type="Proteomes" id="UP000265515"/>
    </source>
</evidence>
<accession>A0A388K4D3</accession>
<feature type="region of interest" description="Disordered" evidence="1">
    <location>
        <begin position="1"/>
        <end position="70"/>
    </location>
</feature>
<organism evidence="2 3">
    <name type="scientific">Chara braunii</name>
    <name type="common">Braun's stonewort</name>
    <dbReference type="NCBI Taxonomy" id="69332"/>
    <lineage>
        <taxon>Eukaryota</taxon>
        <taxon>Viridiplantae</taxon>
        <taxon>Streptophyta</taxon>
        <taxon>Charophyceae</taxon>
        <taxon>Charales</taxon>
        <taxon>Characeae</taxon>
        <taxon>Chara</taxon>
    </lineage>
</organism>
<evidence type="ECO:0000313" key="2">
    <source>
        <dbReference type="EMBL" id="GBG64803.1"/>
    </source>
</evidence>
<dbReference type="Proteomes" id="UP000265515">
    <property type="component" value="Unassembled WGS sequence"/>
</dbReference>